<proteinExistence type="predicted"/>
<dbReference type="RefSeq" id="WP_111197047.1">
    <property type="nucleotide sequence ID" value="NZ_QKVK01000002.1"/>
</dbReference>
<accession>A0A2W2BXB6</accession>
<protein>
    <submittedName>
        <fullName evidence="1">Uncharacterized protein</fullName>
    </submittedName>
</protein>
<comment type="caution">
    <text evidence="1">The sequence shown here is derived from an EMBL/GenBank/DDBJ whole genome shotgun (WGS) entry which is preliminary data.</text>
</comment>
<reference evidence="2" key="1">
    <citation type="submission" date="2018-06" db="EMBL/GenBank/DDBJ databases">
        <title>Aestuariibacter litoralis strain KCTC 52945T.</title>
        <authorList>
            <person name="Li X."/>
            <person name="Salam N."/>
            <person name="Li J.-L."/>
            <person name="Chen Y.-M."/>
            <person name="Yang Z.-W."/>
            <person name="Zhang L.-Y."/>
            <person name="Han M.-X."/>
            <person name="Xiao M."/>
            <person name="Li W.-J."/>
        </authorList>
    </citation>
    <scope>NUCLEOTIDE SEQUENCE [LARGE SCALE GENOMIC DNA]</scope>
    <source>
        <strain evidence="2">KCTC 52945</strain>
    </source>
</reference>
<gene>
    <name evidence="1" type="ORF">DK847_06660</name>
</gene>
<name>A0A2W2BXB6_9HYPH</name>
<evidence type="ECO:0000313" key="1">
    <source>
        <dbReference type="EMBL" id="PZF78096.1"/>
    </source>
</evidence>
<dbReference type="AlphaFoldDB" id="A0A2W2BXB6"/>
<evidence type="ECO:0000313" key="2">
    <source>
        <dbReference type="Proteomes" id="UP000248795"/>
    </source>
</evidence>
<sequence>MSIEIVVRPASAVTVLRNQAVQPVTASEDNEAVIEWGNGPLGLAERTSVYDSYDGGGGGGSGPSNMHILDETMRRTHVIRVYNPDNQSIWVDVEVIDSLEMVGMSGIYTWNFSNPA</sequence>
<keyword evidence="2" id="KW-1185">Reference proteome</keyword>
<organism evidence="1 2">
    <name type="scientific">Aestuariivirga litoralis</name>
    <dbReference type="NCBI Taxonomy" id="2650924"/>
    <lineage>
        <taxon>Bacteria</taxon>
        <taxon>Pseudomonadati</taxon>
        <taxon>Pseudomonadota</taxon>
        <taxon>Alphaproteobacteria</taxon>
        <taxon>Hyphomicrobiales</taxon>
        <taxon>Aestuariivirgaceae</taxon>
        <taxon>Aestuariivirga</taxon>
    </lineage>
</organism>
<dbReference type="Proteomes" id="UP000248795">
    <property type="component" value="Unassembled WGS sequence"/>
</dbReference>
<dbReference type="EMBL" id="QKVK01000002">
    <property type="protein sequence ID" value="PZF78096.1"/>
    <property type="molecule type" value="Genomic_DNA"/>
</dbReference>